<evidence type="ECO:0000256" key="1">
    <source>
        <dbReference type="SAM" id="Coils"/>
    </source>
</evidence>
<dbReference type="GO" id="GO:0055070">
    <property type="term" value="P:copper ion homeostasis"/>
    <property type="evidence" value="ECO:0007669"/>
    <property type="project" value="InterPro"/>
</dbReference>
<keyword evidence="4" id="KW-1185">Reference proteome</keyword>
<dbReference type="EMBL" id="WBZC01000010">
    <property type="protein sequence ID" value="KAB3537399.1"/>
    <property type="molecule type" value="Genomic_DNA"/>
</dbReference>
<dbReference type="AlphaFoldDB" id="A0A6I0FEA7"/>
<dbReference type="OrthoDB" id="2382049at2"/>
<evidence type="ECO:0000313" key="3">
    <source>
        <dbReference type="EMBL" id="KAB3537399.1"/>
    </source>
</evidence>
<evidence type="ECO:0008006" key="5">
    <source>
        <dbReference type="Google" id="ProtNLM"/>
    </source>
</evidence>
<organism evidence="3 4">
    <name type="scientific">Alkaliphilus pronyensis</name>
    <dbReference type="NCBI Taxonomy" id="1482732"/>
    <lineage>
        <taxon>Bacteria</taxon>
        <taxon>Bacillati</taxon>
        <taxon>Bacillota</taxon>
        <taxon>Clostridia</taxon>
        <taxon>Peptostreptococcales</taxon>
        <taxon>Natronincolaceae</taxon>
        <taxon>Alkaliphilus</taxon>
    </lineage>
</organism>
<proteinExistence type="predicted"/>
<gene>
    <name evidence="3" type="ORF">F8154_03670</name>
</gene>
<evidence type="ECO:0000256" key="2">
    <source>
        <dbReference type="SAM" id="Phobius"/>
    </source>
</evidence>
<protein>
    <recommendedName>
        <fullName evidence="5">Copper transporter</fullName>
    </recommendedName>
</protein>
<feature type="transmembrane region" description="Helical" evidence="2">
    <location>
        <begin position="6"/>
        <end position="28"/>
    </location>
</feature>
<comment type="caution">
    <text evidence="3">The sequence shown here is derived from an EMBL/GenBank/DDBJ whole genome shotgun (WGS) entry which is preliminary data.</text>
</comment>
<accession>A0A6I0FEA7</accession>
<keyword evidence="1" id="KW-0175">Coiled coil</keyword>
<dbReference type="GO" id="GO:0016020">
    <property type="term" value="C:membrane"/>
    <property type="evidence" value="ECO:0007669"/>
    <property type="project" value="InterPro"/>
</dbReference>
<evidence type="ECO:0000313" key="4">
    <source>
        <dbReference type="Proteomes" id="UP000432715"/>
    </source>
</evidence>
<keyword evidence="2" id="KW-0472">Membrane</keyword>
<dbReference type="Pfam" id="PF11382">
    <property type="entry name" value="MctB"/>
    <property type="match status" value="1"/>
</dbReference>
<dbReference type="InterPro" id="IPR021522">
    <property type="entry name" value="MctB"/>
</dbReference>
<sequence>MISMRYYIVTIAAIFIALGTGILIGVNLNESDFYLNQQQLLLNDIENKFNQLQQEREDYINEIEGLLNENQKNSSLIDSLYEKIVNKRLEGYNVAIITTNHNYYYGEIKKVLEKAGAKVPIEINYNNNIFNYDDEAVARQFRDFSIYDSKQLIDTLNSRVIDLITFGNEDDLLKQLKDMKIINYSLDLSMVASNPIHYIVLAGGSINSNYEKFQQIDLSLINRCKKNVIPVVGVEAIDVKHSYIPYYQAEEISTVDNVNTKMGKISLIYVISGINGNFGEGEFSKDFVPNFMKEKEGFN</sequence>
<feature type="coiled-coil region" evidence="1">
    <location>
        <begin position="35"/>
        <end position="69"/>
    </location>
</feature>
<keyword evidence="2" id="KW-1133">Transmembrane helix</keyword>
<dbReference type="Proteomes" id="UP000432715">
    <property type="component" value="Unassembled WGS sequence"/>
</dbReference>
<name>A0A6I0FEA7_9FIRM</name>
<reference evidence="3 4" key="1">
    <citation type="submission" date="2019-10" db="EMBL/GenBank/DDBJ databases">
        <title>Alkaliphilus serpentinus sp. nov. and Alkaliphilus pronyensis sp. nov., two novel anaerobic alkaliphilic species isolated from the serpentinized-hosted hydrothermal field of the Prony Bay (New Caledonia).</title>
        <authorList>
            <person name="Postec A."/>
        </authorList>
    </citation>
    <scope>NUCLEOTIDE SEQUENCE [LARGE SCALE GENOMIC DNA]</scope>
    <source>
        <strain evidence="3 4">LacV</strain>
    </source>
</reference>
<keyword evidence="2" id="KW-0812">Transmembrane</keyword>